<keyword evidence="5 6" id="KW-0349">Heme</keyword>
<dbReference type="PRINTS" id="PR00465">
    <property type="entry name" value="EP450IV"/>
</dbReference>
<evidence type="ECO:0000256" key="6">
    <source>
        <dbReference type="RuleBase" id="RU000461"/>
    </source>
</evidence>
<keyword evidence="3 5" id="KW-0479">Metal-binding</keyword>
<keyword evidence="4 5" id="KW-0408">Iron</keyword>
<comment type="cofactor">
    <cofactor evidence="1 5">
        <name>heme</name>
        <dbReference type="ChEBI" id="CHEBI:30413"/>
    </cofactor>
</comment>
<comment type="caution">
    <text evidence="7">The sequence shown here is derived from an EMBL/GenBank/DDBJ whole genome shotgun (WGS) entry which is preliminary data.</text>
</comment>
<dbReference type="EMBL" id="CAJVPP010002119">
    <property type="protein sequence ID" value="CAG8587819.1"/>
    <property type="molecule type" value="Genomic_DNA"/>
</dbReference>
<dbReference type="InterPro" id="IPR017972">
    <property type="entry name" value="Cyt_P450_CS"/>
</dbReference>
<comment type="similarity">
    <text evidence="2 6">Belongs to the cytochrome P450 family.</text>
</comment>
<dbReference type="Pfam" id="PF00067">
    <property type="entry name" value="p450"/>
    <property type="match status" value="1"/>
</dbReference>
<dbReference type="PROSITE" id="PS00086">
    <property type="entry name" value="CYTOCHROME_P450"/>
    <property type="match status" value="1"/>
</dbReference>
<dbReference type="GO" id="GO:0016705">
    <property type="term" value="F:oxidoreductase activity, acting on paired donors, with incorporation or reduction of molecular oxygen"/>
    <property type="evidence" value="ECO:0007669"/>
    <property type="project" value="InterPro"/>
</dbReference>
<dbReference type="AlphaFoldDB" id="A0A9N9C3S8"/>
<proteinExistence type="inferred from homology"/>
<reference evidence="7" key="1">
    <citation type="submission" date="2021-06" db="EMBL/GenBank/DDBJ databases">
        <authorList>
            <person name="Kallberg Y."/>
            <person name="Tangrot J."/>
            <person name="Rosling A."/>
        </authorList>
    </citation>
    <scope>NUCLEOTIDE SEQUENCE</scope>
    <source>
        <strain evidence="7">87-6 pot B 2015</strain>
    </source>
</reference>
<keyword evidence="6" id="KW-0503">Monooxygenase</keyword>
<evidence type="ECO:0000256" key="4">
    <source>
        <dbReference type="ARBA" id="ARBA00023004"/>
    </source>
</evidence>
<dbReference type="InterPro" id="IPR036396">
    <property type="entry name" value="Cyt_P450_sf"/>
</dbReference>
<dbReference type="GO" id="GO:0004497">
    <property type="term" value="F:monooxygenase activity"/>
    <property type="evidence" value="ECO:0007669"/>
    <property type="project" value="UniProtKB-KW"/>
</dbReference>
<evidence type="ECO:0000313" key="7">
    <source>
        <dbReference type="EMBL" id="CAG8587819.1"/>
    </source>
</evidence>
<dbReference type="InterPro" id="IPR001128">
    <property type="entry name" value="Cyt_P450"/>
</dbReference>
<dbReference type="GO" id="GO:0005506">
    <property type="term" value="F:iron ion binding"/>
    <property type="evidence" value="ECO:0007669"/>
    <property type="project" value="InterPro"/>
</dbReference>
<dbReference type="InterPro" id="IPR002403">
    <property type="entry name" value="Cyt_P450_E_grp-IV"/>
</dbReference>
<evidence type="ECO:0000256" key="2">
    <source>
        <dbReference type="ARBA" id="ARBA00010617"/>
    </source>
</evidence>
<dbReference type="SUPFAM" id="SSF48264">
    <property type="entry name" value="Cytochrome P450"/>
    <property type="match status" value="1"/>
</dbReference>
<organism evidence="7 8">
    <name type="scientific">Funneliformis mosseae</name>
    <name type="common">Endomycorrhizal fungus</name>
    <name type="synonym">Glomus mosseae</name>
    <dbReference type="NCBI Taxonomy" id="27381"/>
    <lineage>
        <taxon>Eukaryota</taxon>
        <taxon>Fungi</taxon>
        <taxon>Fungi incertae sedis</taxon>
        <taxon>Mucoromycota</taxon>
        <taxon>Glomeromycotina</taxon>
        <taxon>Glomeromycetes</taxon>
        <taxon>Glomerales</taxon>
        <taxon>Glomeraceae</taxon>
        <taxon>Funneliformis</taxon>
    </lineage>
</organism>
<dbReference type="GO" id="GO:0020037">
    <property type="term" value="F:heme binding"/>
    <property type="evidence" value="ECO:0007669"/>
    <property type="project" value="InterPro"/>
</dbReference>
<dbReference type="Gene3D" id="1.10.630.10">
    <property type="entry name" value="Cytochrome P450"/>
    <property type="match status" value="1"/>
</dbReference>
<evidence type="ECO:0000256" key="5">
    <source>
        <dbReference type="PIRSR" id="PIRSR602403-1"/>
    </source>
</evidence>
<evidence type="ECO:0000256" key="3">
    <source>
        <dbReference type="ARBA" id="ARBA00022723"/>
    </source>
</evidence>
<dbReference type="PANTHER" id="PTHR46206">
    <property type="entry name" value="CYTOCHROME P450"/>
    <property type="match status" value="1"/>
</dbReference>
<keyword evidence="6" id="KW-0560">Oxidoreductase</keyword>
<gene>
    <name evidence="7" type="ORF">FMOSSE_LOCUS8283</name>
</gene>
<keyword evidence="8" id="KW-1185">Reference proteome</keyword>
<feature type="binding site" description="axial binding residue" evidence="5">
    <location>
        <position position="444"/>
    </location>
    <ligand>
        <name>heme</name>
        <dbReference type="ChEBI" id="CHEBI:30413"/>
    </ligand>
    <ligandPart>
        <name>Fe</name>
        <dbReference type="ChEBI" id="CHEBI:18248"/>
    </ligandPart>
</feature>
<name>A0A9N9C3S8_FUNMO</name>
<sequence>MDPIANLVLGLTLLITFIWLRNSQRLKLTEPPLVPYKYPIIGHTIEFYTENETLIKKCREEYGEIFSLYVFGRVITIVGKELCPEIFKNHETFDFGDAHRDIFPIDDFLYRPRKFFRNVSASTQIKVSKEFNLYTERIQRQLIKTIDELIGDGKVLQSPLKFFQYTIARPMVAAMVGEELCDDEELINSFACATSDLMTYLSIPPFLNFIHPVIHKNFIICGTGATARDARKTRKARLSNKFHREVIKRKVAPIIEKRMNYMKKLGDACAPQVDMLQHFINAFRKGYTVDVDVVTDFLIVNIFASVHNMSTFLTFGVQEFANHLQFQKELLDEQEKLYDGSTYNLDQINKMKKLDSFIRETLRMNIHIVTLEHKTLSSHYTFSNGYQVPEGRIVYIHAQGIHYDEELQGQNPHEFNPFRHFERNLPAARIDKSLITFGLGKHACPGRCFAINGIKLALHFLLLKYNIRTINDEKVMAKIVGPYKVPNSDKRLIFEKKNLKKMALP</sequence>
<dbReference type="Proteomes" id="UP000789375">
    <property type="component" value="Unassembled WGS sequence"/>
</dbReference>
<dbReference type="CDD" id="cd11041">
    <property type="entry name" value="CYP503A1-like"/>
    <property type="match status" value="1"/>
</dbReference>
<protein>
    <submittedName>
        <fullName evidence="7">9244_t:CDS:1</fullName>
    </submittedName>
</protein>
<evidence type="ECO:0000256" key="1">
    <source>
        <dbReference type="ARBA" id="ARBA00001971"/>
    </source>
</evidence>
<evidence type="ECO:0000313" key="8">
    <source>
        <dbReference type="Proteomes" id="UP000789375"/>
    </source>
</evidence>
<accession>A0A9N9C3S8</accession>